<dbReference type="NCBIfam" id="TIGR01175">
    <property type="entry name" value="pilM"/>
    <property type="match status" value="1"/>
</dbReference>
<evidence type="ECO:0000313" key="2">
    <source>
        <dbReference type="EMBL" id="GAX61080.1"/>
    </source>
</evidence>
<dbReference type="Proteomes" id="UP000218542">
    <property type="component" value="Unassembled WGS sequence"/>
</dbReference>
<accession>A0A286TYX6</accession>
<dbReference type="AlphaFoldDB" id="A0A286TYX6"/>
<dbReference type="Gene3D" id="3.30.420.40">
    <property type="match status" value="2"/>
</dbReference>
<dbReference type="InterPro" id="IPR050696">
    <property type="entry name" value="FtsA/MreB"/>
</dbReference>
<dbReference type="Pfam" id="PF11104">
    <property type="entry name" value="PilM_2"/>
    <property type="match status" value="1"/>
</dbReference>
<keyword evidence="1" id="KW-0472">Membrane</keyword>
<evidence type="ECO:0000256" key="1">
    <source>
        <dbReference type="SAM" id="Phobius"/>
    </source>
</evidence>
<sequence length="565" mass="62565">MLKNKMFSSISKKSKGKRLIGLDIGNYSVKALGVNVNGTDQKIECLAISEVPVEARQNGRNPEVLTGLIKNCLAEGRIVDKDVVIMVSGSQVFIRRITLPPMPEEELDEVVPFEVQKYVSIPVDKMAMDYMIVGEKNEDGVNKLDVILVAAPKELVEQEFSIARAAGLKPVAVTVAPLVQWKTLALRNNDERDKVSAMVDIGYERTVISFFNNGVLEFTRTINLGGNDVTKSLISAPISESGKDLHTLSYDDADALKREYGFPSPTERKTTEGGIQLSQLSMLMMPVLEKLLSEIRTSFDFYTTEFHISNVEKISMSGGGCELQGLRVFLSSELGIEVESANPIHGAEYADGISEEITTASPSALVTVYGLAVWNKEELNLLHGKKKNENKSVASITALTVPSGVAAMVMFFLYLNISGGMVNARSELEGRKKELSSLAPANTRVLLLSSKKRKLLAERDLYPQVLREDIDTSIILKEIRLHTADNIRLEYIRFLSESSTEEKKKIMVTGTAFFLDKRGSAISEFMTALEDSIQFDDVRLIYLEQDKDYTSEGLKFQISCLSNTI</sequence>
<evidence type="ECO:0000313" key="3">
    <source>
        <dbReference type="Proteomes" id="UP000218542"/>
    </source>
</evidence>
<protein>
    <submittedName>
        <fullName evidence="2">Pilus assembly protein, ATPase</fullName>
    </submittedName>
</protein>
<dbReference type="OrthoDB" id="9768127at2"/>
<comment type="caution">
    <text evidence="2">The sequence shown here is derived from an EMBL/GenBank/DDBJ whole genome shotgun (WGS) entry which is preliminary data.</text>
</comment>
<feature type="transmembrane region" description="Helical" evidence="1">
    <location>
        <begin position="393"/>
        <end position="415"/>
    </location>
</feature>
<dbReference type="SUPFAM" id="SSF53067">
    <property type="entry name" value="Actin-like ATPase domain"/>
    <property type="match status" value="2"/>
</dbReference>
<reference evidence="3" key="1">
    <citation type="journal article" date="2017" name="Environ. Microbiol. Rep.">
        <title>Genetic Diversity of Marine Anaerobic Ammonium-Oxidizing Bacteria as Revealed by Genomic and Proteomic Analyses of 'Candidatus Scalindua japonica'.</title>
        <authorList>
            <person name="Oshiki M."/>
            <person name="Mizuto K."/>
            <person name="Kimura Z."/>
            <person name="Kindaichi T."/>
            <person name="Satoh H."/>
            <person name="Okabe S."/>
        </authorList>
    </citation>
    <scope>NUCLEOTIDE SEQUENCE [LARGE SCALE GENOMIC DNA]</scope>
    <source>
        <strain evidence="3">husup-a2</strain>
    </source>
</reference>
<dbReference type="InterPro" id="IPR043129">
    <property type="entry name" value="ATPase_NBD"/>
</dbReference>
<keyword evidence="3" id="KW-1185">Reference proteome</keyword>
<dbReference type="PANTHER" id="PTHR32432:SF3">
    <property type="entry name" value="ETHANOLAMINE UTILIZATION PROTEIN EUTJ"/>
    <property type="match status" value="1"/>
</dbReference>
<keyword evidence="1" id="KW-1133">Transmembrane helix</keyword>
<dbReference type="PANTHER" id="PTHR32432">
    <property type="entry name" value="CELL DIVISION PROTEIN FTSA-RELATED"/>
    <property type="match status" value="1"/>
</dbReference>
<organism evidence="2 3">
    <name type="scientific">Candidatus Scalindua japonica</name>
    <dbReference type="NCBI Taxonomy" id="1284222"/>
    <lineage>
        <taxon>Bacteria</taxon>
        <taxon>Pseudomonadati</taxon>
        <taxon>Planctomycetota</taxon>
        <taxon>Candidatus Brocadiia</taxon>
        <taxon>Candidatus Brocadiales</taxon>
        <taxon>Candidatus Scalinduaceae</taxon>
        <taxon>Candidatus Scalindua</taxon>
    </lineage>
</organism>
<dbReference type="RefSeq" id="WP_096894472.1">
    <property type="nucleotide sequence ID" value="NZ_BAOS01000017.1"/>
</dbReference>
<dbReference type="CDD" id="cd24049">
    <property type="entry name" value="ASKHA_NBD_PilM"/>
    <property type="match status" value="1"/>
</dbReference>
<gene>
    <name evidence="2" type="ORF">SCALIN_C17_0114</name>
</gene>
<dbReference type="Gene3D" id="3.30.1490.300">
    <property type="match status" value="1"/>
</dbReference>
<name>A0A286TYX6_9BACT</name>
<dbReference type="EMBL" id="BAOS01000017">
    <property type="protein sequence ID" value="GAX61080.1"/>
    <property type="molecule type" value="Genomic_DNA"/>
</dbReference>
<proteinExistence type="predicted"/>
<dbReference type="InterPro" id="IPR005883">
    <property type="entry name" value="PilM"/>
</dbReference>
<keyword evidence="1" id="KW-0812">Transmembrane</keyword>